<dbReference type="RefSeq" id="WP_090638032.1">
    <property type="nucleotide sequence ID" value="NZ_CVRB01000004.1"/>
</dbReference>
<dbReference type="Proteomes" id="UP000199087">
    <property type="component" value="Unassembled WGS sequence"/>
</dbReference>
<evidence type="ECO:0000259" key="1">
    <source>
        <dbReference type="PROSITE" id="PS50965"/>
    </source>
</evidence>
<accession>A0A0U1P2E2</accession>
<keyword evidence="3" id="KW-1185">Reference proteome</keyword>
<proteinExistence type="predicted"/>
<dbReference type="OrthoDB" id="2164794at2"/>
<name>A0A0U1P2E2_9BACI</name>
<evidence type="ECO:0000313" key="2">
    <source>
        <dbReference type="EMBL" id="CRK84383.1"/>
    </source>
</evidence>
<dbReference type="Pfam" id="PF08378">
    <property type="entry name" value="NERD"/>
    <property type="match status" value="1"/>
</dbReference>
<evidence type="ECO:0000313" key="3">
    <source>
        <dbReference type="Proteomes" id="UP000199087"/>
    </source>
</evidence>
<sequence>MNRKPRTEPYLLLLFNYLHCRMNLSKIDNLNYTNLKKGYEGELQLDRLADKLQSELFTLNDLLLETNNTEFQIDSAIITQTAVFLLEIKNYEGEHYYESGRFYTINKQEISNPIHQLNRKETLLRQFLKNHGFHLPIEPYLIFINPEFTLFQAPINKTIILPTQLNRFIEKLDKHPSKLNGMHNKLVDQLISAHKKKSSFLKQPNYEYKHLQKGIPCLRCNSLLQSVRGNKVVCNDCGFEEKIESAVMRCVEEFMFLFPDWKVTTNGIQEWCGVVESKKTIQRILNKYLRATVQGRWTFYV</sequence>
<protein>
    <submittedName>
        <fullName evidence="2">NERD domain-containing protein</fullName>
    </submittedName>
</protein>
<dbReference type="InterPro" id="IPR011528">
    <property type="entry name" value="NERD"/>
</dbReference>
<dbReference type="EMBL" id="CVRB01000004">
    <property type="protein sequence ID" value="CRK84383.1"/>
    <property type="molecule type" value="Genomic_DNA"/>
</dbReference>
<reference evidence="3" key="1">
    <citation type="submission" date="2015-05" db="EMBL/GenBank/DDBJ databases">
        <authorList>
            <person name="Urmite Genomes"/>
        </authorList>
    </citation>
    <scope>NUCLEOTIDE SEQUENCE [LARGE SCALE GENOMIC DNA]</scope>
    <source>
        <strain evidence="3">LF1</strain>
    </source>
</reference>
<organism evidence="2 3">
    <name type="scientific">Neobacillus massiliamazoniensis</name>
    <dbReference type="NCBI Taxonomy" id="1499688"/>
    <lineage>
        <taxon>Bacteria</taxon>
        <taxon>Bacillati</taxon>
        <taxon>Bacillota</taxon>
        <taxon>Bacilli</taxon>
        <taxon>Bacillales</taxon>
        <taxon>Bacillaceae</taxon>
        <taxon>Neobacillus</taxon>
    </lineage>
</organism>
<dbReference type="PROSITE" id="PS50965">
    <property type="entry name" value="NERD"/>
    <property type="match status" value="1"/>
</dbReference>
<gene>
    <name evidence="2" type="ORF">BN000_04395</name>
</gene>
<dbReference type="STRING" id="1499688.BN000_04395"/>
<feature type="domain" description="NERD" evidence="1">
    <location>
        <begin position="37"/>
        <end position="147"/>
    </location>
</feature>
<dbReference type="AlphaFoldDB" id="A0A0U1P2E2"/>